<feature type="compositionally biased region" description="Polar residues" evidence="2">
    <location>
        <begin position="100"/>
        <end position="110"/>
    </location>
</feature>
<evidence type="ECO:0000313" key="3">
    <source>
        <dbReference type="RefSeq" id="XP_016437568.1"/>
    </source>
</evidence>
<gene>
    <name evidence="3" type="primary">LOC107763592</name>
</gene>
<proteinExistence type="predicted"/>
<dbReference type="KEGG" id="nta:107763592"/>
<dbReference type="PaxDb" id="4097-A0A1S3XCU7"/>
<accession>A0A1S3XCU7</accession>
<feature type="region of interest" description="Disordered" evidence="2">
    <location>
        <begin position="414"/>
        <end position="442"/>
    </location>
</feature>
<feature type="coiled-coil region" evidence="1">
    <location>
        <begin position="279"/>
        <end position="316"/>
    </location>
</feature>
<dbReference type="AlphaFoldDB" id="A0A1S3XCU7"/>
<name>A0A1S3XCU7_TOBAC</name>
<feature type="compositionally biased region" description="Acidic residues" evidence="2">
    <location>
        <begin position="417"/>
        <end position="442"/>
    </location>
</feature>
<protein>
    <submittedName>
        <fullName evidence="3">Cingulin-like</fullName>
    </submittedName>
</protein>
<organism evidence="3">
    <name type="scientific">Nicotiana tabacum</name>
    <name type="common">Common tobacco</name>
    <dbReference type="NCBI Taxonomy" id="4097"/>
    <lineage>
        <taxon>Eukaryota</taxon>
        <taxon>Viridiplantae</taxon>
        <taxon>Streptophyta</taxon>
        <taxon>Embryophyta</taxon>
        <taxon>Tracheophyta</taxon>
        <taxon>Spermatophyta</taxon>
        <taxon>Magnoliopsida</taxon>
        <taxon>eudicotyledons</taxon>
        <taxon>Gunneridae</taxon>
        <taxon>Pentapetalae</taxon>
        <taxon>asterids</taxon>
        <taxon>lamiids</taxon>
        <taxon>Solanales</taxon>
        <taxon>Solanaceae</taxon>
        <taxon>Nicotianoideae</taxon>
        <taxon>Nicotianeae</taxon>
        <taxon>Nicotiana</taxon>
    </lineage>
</organism>
<evidence type="ECO:0000256" key="2">
    <source>
        <dbReference type="SAM" id="MobiDB-lite"/>
    </source>
</evidence>
<reference evidence="3" key="1">
    <citation type="submission" date="2025-08" db="UniProtKB">
        <authorList>
            <consortium name="RefSeq"/>
        </authorList>
    </citation>
    <scope>IDENTIFICATION</scope>
</reference>
<sequence length="442" mass="49436">MDDKANRRFWESYFYVRTEHLVADSARFPESWNFAPEKLPPPPVDNIREWVNSILPHTVRVCEWASFYERYGRRVRRARAPPLAFRQPTPPTQPVPRSTARPTSRATQSAPAAGARGPSKRQRVESEVAPSIEASSGVDPPLAVSEISSGANPIIEANPVAEVNPVEEASTIVNYQQAITIDRRGPKDAVAVLVLHAGDRECPQGRDSGQNISDDVGKVSVLRDKCHEMHERLRASTGNQSLGEELEKRDQELMQSIRRSSELEELLRAKDEELELGKGVSIEWNLAELERKVSELENTENARASASTRQAALEDTIRVLQSEQKSEKATTMLREARLEERIGEIDQEASNLGDWVAILEVEKAQLLAQVESASAAIRRHLHELWVHAEAQRGIYKRARAKAREARVKFGYDIATPEADEDADAEEEFLEDNDAGNDGDDAE</sequence>
<feature type="region of interest" description="Disordered" evidence="2">
    <location>
        <begin position="80"/>
        <end position="144"/>
    </location>
</feature>
<dbReference type="RefSeq" id="XP_016437568.1">
    <property type="nucleotide sequence ID" value="XM_016582082.1"/>
</dbReference>
<keyword evidence="1" id="KW-0175">Coiled coil</keyword>
<evidence type="ECO:0000256" key="1">
    <source>
        <dbReference type="SAM" id="Coils"/>
    </source>
</evidence>